<organism evidence="3 4">
    <name type="scientific">Flexivirga endophytica</name>
    <dbReference type="NCBI Taxonomy" id="1849103"/>
    <lineage>
        <taxon>Bacteria</taxon>
        <taxon>Bacillati</taxon>
        <taxon>Actinomycetota</taxon>
        <taxon>Actinomycetes</taxon>
        <taxon>Micrococcales</taxon>
        <taxon>Dermacoccaceae</taxon>
        <taxon>Flexivirga</taxon>
    </lineage>
</organism>
<feature type="transmembrane region" description="Helical" evidence="2">
    <location>
        <begin position="104"/>
        <end position="121"/>
    </location>
</feature>
<feature type="transmembrane region" description="Helical" evidence="2">
    <location>
        <begin position="39"/>
        <end position="57"/>
    </location>
</feature>
<proteinExistence type="predicted"/>
<reference evidence="3" key="1">
    <citation type="journal article" date="2014" name="Int. J. Syst. Evol. Microbiol.">
        <title>Complete genome sequence of Corynebacterium casei LMG S-19264T (=DSM 44701T), isolated from a smear-ripened cheese.</title>
        <authorList>
            <consortium name="US DOE Joint Genome Institute (JGI-PGF)"/>
            <person name="Walter F."/>
            <person name="Albersmeier A."/>
            <person name="Kalinowski J."/>
            <person name="Ruckert C."/>
        </authorList>
    </citation>
    <scope>NUCLEOTIDE SEQUENCE</scope>
    <source>
        <strain evidence="3">CGMCC 1.15085</strain>
    </source>
</reference>
<keyword evidence="2" id="KW-0812">Transmembrane</keyword>
<feature type="region of interest" description="Disordered" evidence="1">
    <location>
        <begin position="1"/>
        <end position="32"/>
    </location>
</feature>
<evidence type="ECO:0000313" key="4">
    <source>
        <dbReference type="Proteomes" id="UP000636793"/>
    </source>
</evidence>
<evidence type="ECO:0000313" key="3">
    <source>
        <dbReference type="EMBL" id="GGB34624.1"/>
    </source>
</evidence>
<evidence type="ECO:0000256" key="1">
    <source>
        <dbReference type="SAM" id="MobiDB-lite"/>
    </source>
</evidence>
<dbReference type="EMBL" id="BMHI01000004">
    <property type="protein sequence ID" value="GGB34624.1"/>
    <property type="molecule type" value="Genomic_DNA"/>
</dbReference>
<accession>A0A916WU91</accession>
<keyword evidence="2" id="KW-1133">Transmembrane helix</keyword>
<sequence length="194" mass="20961">MRLSAPSRHRHTPPARVGLHVSRPAGPAARPKASSPRRYLLALLRLSLGWVFLWAFLDKTFGLGHDTTGKLAWIHGGSPTYGFLHFSAAGPFAGTYRQVAGQAWADWLFMLGLLAIGVGLCAGIAMRASAVAAATMLVLMWSVVLPPANNPFMDDHLIYAIAILALPLMDAGHTLGLGSWWQQTAIVRRFPVLS</sequence>
<feature type="transmembrane region" description="Helical" evidence="2">
    <location>
        <begin position="157"/>
        <end position="181"/>
    </location>
</feature>
<keyword evidence="4" id="KW-1185">Reference proteome</keyword>
<name>A0A916WU91_9MICO</name>
<dbReference type="AlphaFoldDB" id="A0A916WU91"/>
<dbReference type="Proteomes" id="UP000636793">
    <property type="component" value="Unassembled WGS sequence"/>
</dbReference>
<gene>
    <name evidence="3" type="ORF">GCM10011492_26610</name>
</gene>
<keyword evidence="2" id="KW-0472">Membrane</keyword>
<evidence type="ECO:0000256" key="2">
    <source>
        <dbReference type="SAM" id="Phobius"/>
    </source>
</evidence>
<protein>
    <submittedName>
        <fullName evidence="3">Membrane protein</fullName>
    </submittedName>
</protein>
<reference evidence="3" key="2">
    <citation type="submission" date="2020-09" db="EMBL/GenBank/DDBJ databases">
        <authorList>
            <person name="Sun Q."/>
            <person name="Zhou Y."/>
        </authorList>
    </citation>
    <scope>NUCLEOTIDE SEQUENCE</scope>
    <source>
        <strain evidence="3">CGMCC 1.15085</strain>
    </source>
</reference>
<comment type="caution">
    <text evidence="3">The sequence shown here is derived from an EMBL/GenBank/DDBJ whole genome shotgun (WGS) entry which is preliminary data.</text>
</comment>